<dbReference type="Proteomes" id="UP000268446">
    <property type="component" value="Unassembled WGS sequence"/>
</dbReference>
<gene>
    <name evidence="3" type="primary">endA</name>
    <name evidence="3" type="ORF">DRJ20_01960</name>
</gene>
<evidence type="ECO:0000259" key="1">
    <source>
        <dbReference type="Pfam" id="PF01974"/>
    </source>
</evidence>
<dbReference type="InterPro" id="IPR036167">
    <property type="entry name" value="tRNA_intron_Endo_cat-like_sf"/>
</dbReference>
<dbReference type="CDD" id="cd22363">
    <property type="entry name" value="tRNA-intron_lyase_C"/>
    <property type="match status" value="1"/>
</dbReference>
<dbReference type="Gene3D" id="3.40.1350.150">
    <property type="match status" value="1"/>
</dbReference>
<dbReference type="GO" id="GO:0000213">
    <property type="term" value="F:tRNA-intron lyase activity"/>
    <property type="evidence" value="ECO:0007669"/>
    <property type="project" value="UniProtKB-EC"/>
</dbReference>
<dbReference type="EC" id="4.6.1.16" evidence="3"/>
<evidence type="ECO:0000259" key="2">
    <source>
        <dbReference type="Pfam" id="PF02778"/>
    </source>
</evidence>
<dbReference type="EMBL" id="QMQZ01000048">
    <property type="protein sequence ID" value="RLE51547.1"/>
    <property type="molecule type" value="Genomic_DNA"/>
</dbReference>
<evidence type="ECO:0000313" key="3">
    <source>
        <dbReference type="EMBL" id="RLE51547.1"/>
    </source>
</evidence>
<dbReference type="SUPFAM" id="SSF55267">
    <property type="entry name" value="tRNA-intron endonuclease N-terminal domain-like"/>
    <property type="match status" value="1"/>
</dbReference>
<dbReference type="PANTHER" id="PTHR21227:SF0">
    <property type="entry name" value="TRNA-SPLICING ENDONUCLEASE SUBUNIT SEN2"/>
    <property type="match status" value="1"/>
</dbReference>
<dbReference type="AlphaFoldDB" id="A0A497EWG9"/>
<dbReference type="InterPro" id="IPR016442">
    <property type="entry name" value="tRNA_splic_arch_short"/>
</dbReference>
<dbReference type="InterPro" id="IPR006677">
    <property type="entry name" value="tRNA_intron_Endonuc_cat-like"/>
</dbReference>
<reference evidence="3 4" key="1">
    <citation type="submission" date="2018-06" db="EMBL/GenBank/DDBJ databases">
        <title>Extensive metabolic versatility and redundancy in microbially diverse, dynamic hydrothermal sediments.</title>
        <authorList>
            <person name="Dombrowski N."/>
            <person name="Teske A."/>
            <person name="Baker B.J."/>
        </authorList>
    </citation>
    <scope>NUCLEOTIDE SEQUENCE [LARGE SCALE GENOMIC DNA]</scope>
    <source>
        <strain evidence="3">B29_G17</strain>
    </source>
</reference>
<feature type="domain" description="tRNA intron endonuclease N-terminal" evidence="2">
    <location>
        <begin position="7"/>
        <end position="69"/>
    </location>
</feature>
<name>A0A497EWG9_9CREN</name>
<keyword evidence="3" id="KW-0456">Lyase</keyword>
<comment type="caution">
    <text evidence="3">The sequence shown here is derived from an EMBL/GenBank/DDBJ whole genome shotgun (WGS) entry which is preliminary data.</text>
</comment>
<dbReference type="GO" id="GO:0006388">
    <property type="term" value="P:tRNA splicing, via endonucleolytic cleavage and ligation"/>
    <property type="evidence" value="ECO:0007669"/>
    <property type="project" value="InterPro"/>
</dbReference>
<feature type="domain" description="tRNA intron endonuclease catalytic" evidence="1">
    <location>
        <begin position="80"/>
        <end position="166"/>
    </location>
</feature>
<dbReference type="PIRSF" id="PIRSF005285">
    <property type="entry name" value="tRNA_splic_archaea"/>
    <property type="match status" value="1"/>
</dbReference>
<dbReference type="GO" id="GO:0005737">
    <property type="term" value="C:cytoplasm"/>
    <property type="evidence" value="ECO:0007669"/>
    <property type="project" value="TreeGrafter"/>
</dbReference>
<dbReference type="NCBIfam" id="TIGR00324">
    <property type="entry name" value="endA"/>
    <property type="match status" value="1"/>
</dbReference>
<accession>A0A497EWG9</accession>
<protein>
    <submittedName>
        <fullName evidence="3">tRNA-intron lyase</fullName>
        <ecNumber evidence="3">4.6.1.16</ecNumber>
    </submittedName>
</protein>
<dbReference type="SUPFAM" id="SSF53032">
    <property type="entry name" value="tRNA-intron endonuclease catalytic domain-like"/>
    <property type="match status" value="1"/>
</dbReference>
<dbReference type="PANTHER" id="PTHR21227">
    <property type="entry name" value="TRNA-SPLICING ENDONUCLEASE SUBUNIT SEN2"/>
    <property type="match status" value="1"/>
</dbReference>
<proteinExistence type="predicted"/>
<dbReference type="InterPro" id="IPR036740">
    <property type="entry name" value="tRNA_intron_Endonuc_N_sf"/>
</dbReference>
<dbReference type="InterPro" id="IPR006676">
    <property type="entry name" value="tRNA_splic"/>
</dbReference>
<organism evidence="3 4">
    <name type="scientific">Thermoproteota archaeon</name>
    <dbReference type="NCBI Taxonomy" id="2056631"/>
    <lineage>
        <taxon>Archaea</taxon>
        <taxon>Thermoproteota</taxon>
    </lineage>
</organism>
<dbReference type="Pfam" id="PF01974">
    <property type="entry name" value="tRNA_int_endo"/>
    <property type="match status" value="1"/>
</dbReference>
<dbReference type="InterPro" id="IPR006678">
    <property type="entry name" value="tRNA_intron_Endonuc_N"/>
</dbReference>
<sequence length="174" mass="19687">MSEEKFSGKLEGLNVIVSGDDAVKLWNYGFYGEFRGGVLVVSAPEALYLVEQGRLRVFDGDVELDFRGLLNHFLKLDPDIWVKYLIFSDLRRRGYIVKPGFGSKISFRVYRRGATIGKEPAKYLVFGAVEGKPIELSSLSEMVREARSARKDLILAIVDRQGEVTYYDVTHVTL</sequence>
<evidence type="ECO:0000313" key="4">
    <source>
        <dbReference type="Proteomes" id="UP000268446"/>
    </source>
</evidence>
<dbReference type="Pfam" id="PF02778">
    <property type="entry name" value="tRNA_int_endo_N"/>
    <property type="match status" value="1"/>
</dbReference>